<dbReference type="Gene3D" id="3.90.220.20">
    <property type="entry name" value="DNA methylase specificity domains"/>
    <property type="match status" value="2"/>
</dbReference>
<dbReference type="CDD" id="cd17254">
    <property type="entry name" value="RMtype1_S_FclI-TRD1-CR1_like"/>
    <property type="match status" value="1"/>
</dbReference>
<dbReference type="PANTHER" id="PTHR30408:SF12">
    <property type="entry name" value="TYPE I RESTRICTION ENZYME MJAVIII SPECIFICITY SUBUNIT"/>
    <property type="match status" value="1"/>
</dbReference>
<evidence type="ECO:0000259" key="4">
    <source>
        <dbReference type="Pfam" id="PF01420"/>
    </source>
</evidence>
<dbReference type="InterPro" id="IPR044946">
    <property type="entry name" value="Restrct_endonuc_typeI_TRD_sf"/>
</dbReference>
<keyword evidence="3" id="KW-0238">DNA-binding</keyword>
<keyword evidence="5" id="KW-0540">Nuclease</keyword>
<keyword evidence="5" id="KW-0255">Endonuclease</keyword>
<feature type="domain" description="Type I restriction modification DNA specificity" evidence="4">
    <location>
        <begin position="211"/>
        <end position="377"/>
    </location>
</feature>
<protein>
    <submittedName>
        <fullName evidence="5">Restriction endonuclease subunit S</fullName>
        <ecNumber evidence="5">3.1.21.-</ecNumber>
    </submittedName>
</protein>
<dbReference type="InterPro" id="IPR052021">
    <property type="entry name" value="Type-I_RS_S_subunit"/>
</dbReference>
<dbReference type="SUPFAM" id="SSF116734">
    <property type="entry name" value="DNA methylase specificity domain"/>
    <property type="match status" value="2"/>
</dbReference>
<comment type="caution">
    <text evidence="5">The sequence shown here is derived from an EMBL/GenBank/DDBJ whole genome shotgun (WGS) entry which is preliminary data.</text>
</comment>
<dbReference type="RefSeq" id="WP_377526820.1">
    <property type="nucleotide sequence ID" value="NZ_JBHSMJ010000058.1"/>
</dbReference>
<gene>
    <name evidence="5" type="ORF">ACFPOG_30695</name>
</gene>
<dbReference type="CDD" id="cd17256">
    <property type="entry name" value="RMtype1_S_EcoJA65PI-TRD1-CR1_like"/>
    <property type="match status" value="1"/>
</dbReference>
<evidence type="ECO:0000313" key="6">
    <source>
        <dbReference type="Proteomes" id="UP001596044"/>
    </source>
</evidence>
<accession>A0ABW0KHJ7</accession>
<evidence type="ECO:0000313" key="5">
    <source>
        <dbReference type="EMBL" id="MFC5452577.1"/>
    </source>
</evidence>
<feature type="domain" description="Type I restriction modification DNA specificity" evidence="4">
    <location>
        <begin position="5"/>
        <end position="167"/>
    </location>
</feature>
<dbReference type="Proteomes" id="UP001596044">
    <property type="component" value="Unassembled WGS sequence"/>
</dbReference>
<reference evidence="6" key="1">
    <citation type="journal article" date="2019" name="Int. J. Syst. Evol. Microbiol.">
        <title>The Global Catalogue of Microorganisms (GCM) 10K type strain sequencing project: providing services to taxonomists for standard genome sequencing and annotation.</title>
        <authorList>
            <consortium name="The Broad Institute Genomics Platform"/>
            <consortium name="The Broad Institute Genome Sequencing Center for Infectious Disease"/>
            <person name="Wu L."/>
            <person name="Ma J."/>
        </authorList>
    </citation>
    <scope>NUCLEOTIDE SEQUENCE [LARGE SCALE GENOMIC DNA]</scope>
    <source>
        <strain evidence="6">KACC 11904</strain>
    </source>
</reference>
<evidence type="ECO:0000256" key="2">
    <source>
        <dbReference type="ARBA" id="ARBA00022747"/>
    </source>
</evidence>
<comment type="similarity">
    <text evidence="1">Belongs to the type-I restriction system S methylase family.</text>
</comment>
<evidence type="ECO:0000256" key="3">
    <source>
        <dbReference type="ARBA" id="ARBA00023125"/>
    </source>
</evidence>
<proteinExistence type="inferred from homology"/>
<organism evidence="5 6">
    <name type="scientific">Paenibacillus aestuarii</name>
    <dbReference type="NCBI Taxonomy" id="516965"/>
    <lineage>
        <taxon>Bacteria</taxon>
        <taxon>Bacillati</taxon>
        <taxon>Bacillota</taxon>
        <taxon>Bacilli</taxon>
        <taxon>Bacillales</taxon>
        <taxon>Paenibacillaceae</taxon>
        <taxon>Paenibacillus</taxon>
    </lineage>
</organism>
<dbReference type="InterPro" id="IPR000055">
    <property type="entry name" value="Restrct_endonuc_typeI_TRD"/>
</dbReference>
<dbReference type="PANTHER" id="PTHR30408">
    <property type="entry name" value="TYPE-1 RESTRICTION ENZYME ECOKI SPECIFICITY PROTEIN"/>
    <property type="match status" value="1"/>
</dbReference>
<name>A0ABW0KHJ7_9BACL</name>
<keyword evidence="5" id="KW-0378">Hydrolase</keyword>
<keyword evidence="6" id="KW-1185">Reference proteome</keyword>
<dbReference type="Pfam" id="PF01420">
    <property type="entry name" value="Methylase_S"/>
    <property type="match status" value="2"/>
</dbReference>
<dbReference type="GO" id="GO:0016787">
    <property type="term" value="F:hydrolase activity"/>
    <property type="evidence" value="ECO:0007669"/>
    <property type="project" value="UniProtKB-KW"/>
</dbReference>
<dbReference type="EMBL" id="JBHSMJ010000058">
    <property type="protein sequence ID" value="MFC5452577.1"/>
    <property type="molecule type" value="Genomic_DNA"/>
</dbReference>
<keyword evidence="2" id="KW-0680">Restriction system</keyword>
<dbReference type="Gene3D" id="1.10.287.1120">
    <property type="entry name" value="Bipartite methylase S protein"/>
    <property type="match status" value="1"/>
</dbReference>
<dbReference type="EC" id="3.1.21.-" evidence="5"/>
<dbReference type="GO" id="GO:0004519">
    <property type="term" value="F:endonuclease activity"/>
    <property type="evidence" value="ECO:0007669"/>
    <property type="project" value="UniProtKB-KW"/>
</dbReference>
<sequence>MMKSMDGWGQKNLTELAEYINGYAFKPEDWGENGLPIIRIEQLKKPNAPTDYFSGKLPAAQVIEDGDLIFSWSASLFLRIWQHGQAALNQHLFKVVEREGVDRAFLKSFIEFYLPELTKASHGSTMQHITRKELERFTALFPNSKDEQIKIAEILSTVDQAIEQTEALIAKQQRIKTGLMQDLLNRGIDNHGNLRSEHTHDFKDSPLGKIPVEWEVRSLGELVDEGITYGIVQAGPHIENGVPYIRTGDMAGDAINVDELLRTSQSIANSYKRATVYFGDIVFALRATVGKVLPVSKELEGANLTQGTAKISPKKTIDSTYLLWALQTAAVQYQISLHQKGTTFMEITLKDIRSLQVAVPVSQDEQKSISEKLEKHNCLRVQYLQQLENLRSIKIGLMQDLLTGKRPVTALLDETEVGDFESEQIIPAN</sequence>
<evidence type="ECO:0000256" key="1">
    <source>
        <dbReference type="ARBA" id="ARBA00010923"/>
    </source>
</evidence>